<dbReference type="SUPFAM" id="SSF53850">
    <property type="entry name" value="Periplasmic binding protein-like II"/>
    <property type="match status" value="1"/>
</dbReference>
<evidence type="ECO:0000313" key="4">
    <source>
        <dbReference type="EMBL" id="GII91488.1"/>
    </source>
</evidence>
<dbReference type="PROSITE" id="PS50234">
    <property type="entry name" value="VWFA"/>
    <property type="match status" value="1"/>
</dbReference>
<comment type="caution">
    <text evidence="4">The sequence shown here is derived from an EMBL/GenBank/DDBJ whole genome shotgun (WGS) entry which is preliminary data.</text>
</comment>
<organism evidence="4 5">
    <name type="scientific">Sinosporangium siamense</name>
    <dbReference type="NCBI Taxonomy" id="1367973"/>
    <lineage>
        <taxon>Bacteria</taxon>
        <taxon>Bacillati</taxon>
        <taxon>Actinomycetota</taxon>
        <taxon>Actinomycetes</taxon>
        <taxon>Streptosporangiales</taxon>
        <taxon>Streptosporangiaceae</taxon>
        <taxon>Sinosporangium</taxon>
    </lineage>
</organism>
<evidence type="ECO:0000256" key="1">
    <source>
        <dbReference type="SAM" id="MobiDB-lite"/>
    </source>
</evidence>
<gene>
    <name evidence="4" type="ORF">Ssi02_17190</name>
</gene>
<sequence>MGRHRTDDFDDGRVRLHEPKSRRAAGHGRVLVPLAGAVALAVLAGVAAYVIFTRDRSCDGGDRLDLTVSASPDIQPAAAKIAAMFNRTGRVVDDRCVVLTVEKASTASVVAAIRAGKPAPKLWIPDSSLSLNRLSGGPRQVPTVKSVGSVASSPVVLVAARSAVPSLRKTLGEASWGGLIGAANVAGPKDVGRKVRVLVLDPHQNSAGLGALMAASTVAGQSGVTGQRLVGALRQLAGSTVRSPEAMLSSLTVKSGRVPLGVSSEQSIWAHNKQSEAQLSPLYPAEGTLNLDYPLVSLSGDPAIVKAAQEFQREFSSESAKRIVRDQGFRTADGRAGVSLDPDDGFAEQAPRTLPKPTASAVARLSQSWSRLNLGTRLLTLIDISGTMALPVQGTGSTRMGVIAKIATEGIRLFPADSEIGVWEFATDLVGIGRDYREVVPVGPLTETVDGVLRRDLLKQRIGAIGAKATGDTGLNDTLAAAFTRMKREYQPDKINTILVLTDGAGNDDPGGGISNAQILRKLSREFDQDRPVNILLIAFGPDAAKGKREMDRLAQATGGEAFVAKNILNVEEIFLKAMQRRLCSPNCDS</sequence>
<evidence type="ECO:0000256" key="2">
    <source>
        <dbReference type="SAM" id="Phobius"/>
    </source>
</evidence>
<dbReference type="SUPFAM" id="SSF53300">
    <property type="entry name" value="vWA-like"/>
    <property type="match status" value="1"/>
</dbReference>
<dbReference type="InterPro" id="IPR036465">
    <property type="entry name" value="vWFA_dom_sf"/>
</dbReference>
<keyword evidence="5" id="KW-1185">Reference proteome</keyword>
<dbReference type="Gene3D" id="3.40.50.410">
    <property type="entry name" value="von Willebrand factor, type A domain"/>
    <property type="match status" value="1"/>
</dbReference>
<accession>A0A919V5F2</accession>
<dbReference type="Pfam" id="PF13531">
    <property type="entry name" value="SBP_bac_11"/>
    <property type="match status" value="1"/>
</dbReference>
<dbReference type="SMART" id="SM00327">
    <property type="entry name" value="VWA"/>
    <property type="match status" value="1"/>
</dbReference>
<protein>
    <recommendedName>
        <fullName evidence="3">VWFA domain-containing protein</fullName>
    </recommendedName>
</protein>
<name>A0A919V5F2_9ACTN</name>
<reference evidence="4" key="1">
    <citation type="submission" date="2021-01" db="EMBL/GenBank/DDBJ databases">
        <title>Whole genome shotgun sequence of Sinosporangium siamense NBRC 109515.</title>
        <authorList>
            <person name="Komaki H."/>
            <person name="Tamura T."/>
        </authorList>
    </citation>
    <scope>NUCLEOTIDE SEQUENCE</scope>
    <source>
        <strain evidence="4">NBRC 109515</strain>
    </source>
</reference>
<keyword evidence="2" id="KW-0472">Membrane</keyword>
<evidence type="ECO:0000259" key="3">
    <source>
        <dbReference type="PROSITE" id="PS50234"/>
    </source>
</evidence>
<dbReference type="RefSeq" id="WP_239128714.1">
    <property type="nucleotide sequence ID" value="NZ_BOOW01000010.1"/>
</dbReference>
<dbReference type="InterPro" id="IPR002035">
    <property type="entry name" value="VWF_A"/>
</dbReference>
<feature type="domain" description="VWFA" evidence="3">
    <location>
        <begin position="377"/>
        <end position="579"/>
    </location>
</feature>
<dbReference type="EMBL" id="BOOW01000010">
    <property type="protein sequence ID" value="GII91488.1"/>
    <property type="molecule type" value="Genomic_DNA"/>
</dbReference>
<proteinExistence type="predicted"/>
<evidence type="ECO:0000313" key="5">
    <source>
        <dbReference type="Proteomes" id="UP000606172"/>
    </source>
</evidence>
<dbReference type="AlphaFoldDB" id="A0A919V5F2"/>
<feature type="region of interest" description="Disordered" evidence="1">
    <location>
        <begin position="1"/>
        <end position="21"/>
    </location>
</feature>
<feature type="transmembrane region" description="Helical" evidence="2">
    <location>
        <begin position="30"/>
        <end position="52"/>
    </location>
</feature>
<dbReference type="Proteomes" id="UP000606172">
    <property type="component" value="Unassembled WGS sequence"/>
</dbReference>
<keyword evidence="2" id="KW-0812">Transmembrane</keyword>
<keyword evidence="2" id="KW-1133">Transmembrane helix</keyword>